<protein>
    <submittedName>
        <fullName evidence="1">Putative dithiol-disulfide oxidoreductase (DUF899 family)</fullName>
    </submittedName>
</protein>
<dbReference type="EMBL" id="QUNO01000005">
    <property type="protein sequence ID" value="REH48182.1"/>
    <property type="molecule type" value="Genomic_DNA"/>
</dbReference>
<dbReference type="Proteomes" id="UP000256269">
    <property type="component" value="Unassembled WGS sequence"/>
</dbReference>
<gene>
    <name evidence="1" type="ORF">BCF44_10540</name>
</gene>
<accession>A0A3E0HNU4</accession>
<evidence type="ECO:0000313" key="1">
    <source>
        <dbReference type="EMBL" id="REH48182.1"/>
    </source>
</evidence>
<sequence>MNKVVGAEEWLAARKELQVREEELAAAHAAVRDARRQLPMVRVNKDYTFDDGEKTLLDLFAGRRQLIVYHFMFDPSWDQGCKWCSYLVDNIGHMSHLHVRDTTLAIVSRAPIGKILPFRARMGWTLPWYSSFGTDFNRDFRATLDESGERGGASVFVREGDTVFHSYSAYDEALALVHTADNYLDLTPLGAEFDDFRWLRHHDKY</sequence>
<evidence type="ECO:0000313" key="2">
    <source>
        <dbReference type="Proteomes" id="UP000256269"/>
    </source>
</evidence>
<dbReference type="OrthoDB" id="4721017at2"/>
<keyword evidence="2" id="KW-1185">Reference proteome</keyword>
<dbReference type="InterPro" id="IPR010296">
    <property type="entry name" value="DUF899_thioredox"/>
</dbReference>
<proteinExistence type="predicted"/>
<dbReference type="Pfam" id="PF05988">
    <property type="entry name" value="DUF899"/>
    <property type="match status" value="1"/>
</dbReference>
<name>A0A3E0HNU4_9PSEU</name>
<organism evidence="1 2">
    <name type="scientific">Kutzneria buriramensis</name>
    <dbReference type="NCBI Taxonomy" id="1045776"/>
    <lineage>
        <taxon>Bacteria</taxon>
        <taxon>Bacillati</taxon>
        <taxon>Actinomycetota</taxon>
        <taxon>Actinomycetes</taxon>
        <taxon>Pseudonocardiales</taxon>
        <taxon>Pseudonocardiaceae</taxon>
        <taxon>Kutzneria</taxon>
    </lineage>
</organism>
<dbReference type="RefSeq" id="WP_116174996.1">
    <property type="nucleotide sequence ID" value="NZ_CP144375.1"/>
</dbReference>
<reference evidence="1 2" key="1">
    <citation type="submission" date="2018-08" db="EMBL/GenBank/DDBJ databases">
        <title>Genomic Encyclopedia of Archaeal and Bacterial Type Strains, Phase II (KMG-II): from individual species to whole genera.</title>
        <authorList>
            <person name="Goeker M."/>
        </authorList>
    </citation>
    <scope>NUCLEOTIDE SEQUENCE [LARGE SCALE GENOMIC DNA]</scope>
    <source>
        <strain evidence="1 2">DSM 45791</strain>
    </source>
</reference>
<comment type="caution">
    <text evidence="1">The sequence shown here is derived from an EMBL/GenBank/DDBJ whole genome shotgun (WGS) entry which is preliminary data.</text>
</comment>
<dbReference type="AlphaFoldDB" id="A0A3E0HNU4"/>